<evidence type="ECO:0000256" key="2">
    <source>
        <dbReference type="ARBA" id="ARBA00004275"/>
    </source>
</evidence>
<evidence type="ECO:0000256" key="6">
    <source>
        <dbReference type="ARBA" id="ARBA00023128"/>
    </source>
</evidence>
<keyword evidence="7" id="KW-0576">Peroxisome</keyword>
<dbReference type="PANTHER" id="PTHR42808:SF3">
    <property type="entry name" value="HYDROXYSTEROID DEHYDROGENASE-LIKE PROTEIN 2"/>
    <property type="match status" value="1"/>
</dbReference>
<dbReference type="SUPFAM" id="SSF55718">
    <property type="entry name" value="SCP-like"/>
    <property type="match status" value="1"/>
</dbReference>
<accession>A0A673AXS4</accession>
<evidence type="ECO:0000256" key="7">
    <source>
        <dbReference type="ARBA" id="ARBA00023140"/>
    </source>
</evidence>
<keyword evidence="11" id="KW-1185">Reference proteome</keyword>
<evidence type="ECO:0000256" key="1">
    <source>
        <dbReference type="ARBA" id="ARBA00004173"/>
    </source>
</evidence>
<dbReference type="Gene3D" id="3.40.50.720">
    <property type="entry name" value="NAD(P)-binding Rossmann-like Domain"/>
    <property type="match status" value="1"/>
</dbReference>
<evidence type="ECO:0000259" key="9">
    <source>
        <dbReference type="Pfam" id="PF02036"/>
    </source>
</evidence>
<evidence type="ECO:0000313" key="11">
    <source>
        <dbReference type="Proteomes" id="UP000472271"/>
    </source>
</evidence>
<organism evidence="10 11">
    <name type="scientific">Sphaeramia orbicularis</name>
    <name type="common">orbiculate cardinalfish</name>
    <dbReference type="NCBI Taxonomy" id="375764"/>
    <lineage>
        <taxon>Eukaryota</taxon>
        <taxon>Metazoa</taxon>
        <taxon>Chordata</taxon>
        <taxon>Craniata</taxon>
        <taxon>Vertebrata</taxon>
        <taxon>Euteleostomi</taxon>
        <taxon>Actinopterygii</taxon>
        <taxon>Neopterygii</taxon>
        <taxon>Teleostei</taxon>
        <taxon>Neoteleostei</taxon>
        <taxon>Acanthomorphata</taxon>
        <taxon>Gobiaria</taxon>
        <taxon>Kurtiformes</taxon>
        <taxon>Apogonoidei</taxon>
        <taxon>Apogonidae</taxon>
        <taxon>Apogoninae</taxon>
        <taxon>Sphaeramia</taxon>
    </lineage>
</organism>
<dbReference type="PRINTS" id="PR00081">
    <property type="entry name" value="GDHRDH"/>
</dbReference>
<evidence type="ECO:0000313" key="10">
    <source>
        <dbReference type="Ensembl" id="ENSSORP00005034014.1"/>
    </source>
</evidence>
<dbReference type="InterPro" id="IPR036291">
    <property type="entry name" value="NAD(P)-bd_dom_sf"/>
</dbReference>
<evidence type="ECO:0000256" key="4">
    <source>
        <dbReference type="ARBA" id="ARBA00022857"/>
    </source>
</evidence>
<evidence type="ECO:0000256" key="5">
    <source>
        <dbReference type="ARBA" id="ARBA00023002"/>
    </source>
</evidence>
<dbReference type="GO" id="GO:0005739">
    <property type="term" value="C:mitochondrion"/>
    <property type="evidence" value="ECO:0007669"/>
    <property type="project" value="UniProtKB-SubCell"/>
</dbReference>
<name>A0A673AXS4_9TELE</name>
<dbReference type="InterPro" id="IPR002347">
    <property type="entry name" value="SDR_fam"/>
</dbReference>
<sequence length="293" mass="31613">HMQNYLKLAGCTLFITGASRGIGKAIALKAAKDGANIVIAAKTAEPHPKLPGTIYTADRRVMEAGGKALACVVDIRDEQQIGDAVQKAVDKFGGIDILVNNASAISLTGTLATPMKRVDLMLGINLRGTYLTSKLVIPHLLKSRSPHILNLSPPLNLNPIWFKNHTGNYGKSPLLPDFFLDEAPKHSTFDVIRGVINEDVVKSTQGVYKFDLSGKFRGWDFVDVSGSGSAGQGEPALKADVIMTMDSGDFSKMFAGKLKPTMAFMSGKLRIKGDMTLAIKLEKLMNRMAKAKL</sequence>
<dbReference type="InterPro" id="IPR051935">
    <property type="entry name" value="HSDL2"/>
</dbReference>
<dbReference type="FunFam" id="3.40.50.720:FF:000301">
    <property type="entry name" value="Hydroxysteroid dehydrogenase like 2"/>
    <property type="match status" value="1"/>
</dbReference>
<dbReference type="GO" id="GO:0016491">
    <property type="term" value="F:oxidoreductase activity"/>
    <property type="evidence" value="ECO:0007669"/>
    <property type="project" value="UniProtKB-KW"/>
</dbReference>
<keyword evidence="4" id="KW-0521">NADP</keyword>
<dbReference type="InParanoid" id="A0A673AXS4"/>
<dbReference type="Pfam" id="PF02036">
    <property type="entry name" value="SCP2"/>
    <property type="match status" value="1"/>
</dbReference>
<dbReference type="InterPro" id="IPR036527">
    <property type="entry name" value="SCP2_sterol-bd_dom_sf"/>
</dbReference>
<dbReference type="Ensembl" id="ENSSORT00005034928.1">
    <property type="protein sequence ID" value="ENSSORP00005034014.1"/>
    <property type="gene ID" value="ENSSORG00005016087.1"/>
</dbReference>
<keyword evidence="5" id="KW-0560">Oxidoreductase</keyword>
<dbReference type="GO" id="GO:0005777">
    <property type="term" value="C:peroxisome"/>
    <property type="evidence" value="ECO:0007669"/>
    <property type="project" value="UniProtKB-SubCell"/>
</dbReference>
<comment type="similarity">
    <text evidence="3">Belongs to the short-chain dehydrogenases/reductases (SDR) family.</text>
</comment>
<protein>
    <recommendedName>
        <fullName evidence="8">Hydroxysteroid dehydrogenase-like protein 2</fullName>
    </recommendedName>
</protein>
<dbReference type="InterPro" id="IPR003033">
    <property type="entry name" value="SCP2_sterol-bd_dom"/>
</dbReference>
<dbReference type="Gene3D" id="3.30.1050.10">
    <property type="entry name" value="SCP2 sterol-binding domain"/>
    <property type="match status" value="1"/>
</dbReference>
<dbReference type="SUPFAM" id="SSF51735">
    <property type="entry name" value="NAD(P)-binding Rossmann-fold domains"/>
    <property type="match status" value="1"/>
</dbReference>
<evidence type="ECO:0000256" key="8">
    <source>
        <dbReference type="ARBA" id="ARBA00040243"/>
    </source>
</evidence>
<comment type="subcellular location">
    <subcellularLocation>
        <location evidence="1">Mitochondrion</location>
    </subcellularLocation>
    <subcellularLocation>
        <location evidence="2">Peroxisome</location>
    </subcellularLocation>
</comment>
<proteinExistence type="inferred from homology"/>
<dbReference type="PANTHER" id="PTHR42808">
    <property type="entry name" value="HYDROXYSTEROID DEHYDROGENASE-LIKE PROTEIN 2"/>
    <property type="match status" value="1"/>
</dbReference>
<dbReference type="AlphaFoldDB" id="A0A673AXS4"/>
<reference evidence="10" key="1">
    <citation type="submission" date="2025-08" db="UniProtKB">
        <authorList>
            <consortium name="Ensembl"/>
        </authorList>
    </citation>
    <scope>IDENTIFICATION</scope>
</reference>
<feature type="domain" description="SCP2" evidence="9">
    <location>
        <begin position="198"/>
        <end position="285"/>
    </location>
</feature>
<reference evidence="10" key="2">
    <citation type="submission" date="2025-09" db="UniProtKB">
        <authorList>
            <consortium name="Ensembl"/>
        </authorList>
    </citation>
    <scope>IDENTIFICATION</scope>
</reference>
<keyword evidence="6" id="KW-0496">Mitochondrion</keyword>
<evidence type="ECO:0000256" key="3">
    <source>
        <dbReference type="ARBA" id="ARBA00006484"/>
    </source>
</evidence>
<dbReference type="Pfam" id="PF00106">
    <property type="entry name" value="adh_short"/>
    <property type="match status" value="1"/>
</dbReference>
<dbReference type="NCBIfam" id="NF006133">
    <property type="entry name" value="PRK08278.1"/>
    <property type="match status" value="1"/>
</dbReference>
<dbReference type="Proteomes" id="UP000472271">
    <property type="component" value="Unassembled WGS sequence"/>
</dbReference>